<dbReference type="InterPro" id="IPR037143">
    <property type="entry name" value="4-PPantetheinyl_Trfase_dom_sf"/>
</dbReference>
<reference evidence="3 4" key="1">
    <citation type="submission" date="2012-07" db="EMBL/GenBank/DDBJ databases">
        <title>Draft genome sequence of Desulfovibrio magneticus str. Maddingley MBC34 obtained from a metagenomic sequence of a methanogenic enrichment isolated from coal-seam formation water in Victoria, Australia.</title>
        <authorList>
            <person name="Greenfield P."/>
            <person name="Hendry P."/>
            <person name="Li D."/>
            <person name="Rosewarne C.P."/>
            <person name="Tran-Dinh N."/>
            <person name="Elbourne L.D.H."/>
            <person name="Paulsen I.T."/>
            <person name="Midgley D.J."/>
        </authorList>
    </citation>
    <scope>NUCLEOTIDE SEQUENCE [LARGE SCALE GENOMIC DNA]</scope>
    <source>
        <strain evidence="4">Maddingley MBC34</strain>
    </source>
</reference>
<sequence length="267" mass="27667">MSPSPATTGDPASVLDELTGAWRVIQATARAQAVAWHPVLAMGPTPLSFLEAAAPAFCGPRELARLRALTIPRGRQAFLQGRLAAKTALRAMLSRLEPAARFDPRRVEVGNGHLGRPLVHGTPGLGVSLSRCQGFAAAVAFPLDLPLGLDLERVRPQNVLALSDCIAPRELAMALLATPPEAHAGQQLTLVWCLKEALGKLLGCGLTTAPEVLAIASLGPVQNGLVAGYTHAAGYQGLAALSASMILALAAPGNVTLELDLGALIMV</sequence>
<dbReference type="SUPFAM" id="SSF56214">
    <property type="entry name" value="4'-phosphopantetheinyl transferase"/>
    <property type="match status" value="2"/>
</dbReference>
<proteinExistence type="predicted"/>
<evidence type="ECO:0000259" key="2">
    <source>
        <dbReference type="Pfam" id="PF01648"/>
    </source>
</evidence>
<evidence type="ECO:0000256" key="1">
    <source>
        <dbReference type="ARBA" id="ARBA00022679"/>
    </source>
</evidence>
<evidence type="ECO:0000313" key="3">
    <source>
        <dbReference type="EMBL" id="EKO38008.1"/>
    </source>
</evidence>
<comment type="caution">
    <text evidence="3">The sequence shown here is derived from an EMBL/GenBank/DDBJ whole genome shotgun (WGS) entry which is preliminary data.</text>
</comment>
<feature type="domain" description="4'-phosphopantetheinyl transferase" evidence="2">
    <location>
        <begin position="146"/>
        <end position="210"/>
    </location>
</feature>
<dbReference type="PATRIC" id="fig|1206767.3.peg.3247"/>
<dbReference type="GO" id="GO:0000287">
    <property type="term" value="F:magnesium ion binding"/>
    <property type="evidence" value="ECO:0007669"/>
    <property type="project" value="InterPro"/>
</dbReference>
<dbReference type="AlphaFoldDB" id="K6H696"/>
<keyword evidence="1 3" id="KW-0808">Transferase</keyword>
<evidence type="ECO:0000313" key="4">
    <source>
        <dbReference type="Proteomes" id="UP000006272"/>
    </source>
</evidence>
<dbReference type="InterPro" id="IPR008278">
    <property type="entry name" value="4-PPantetheinyl_Trfase_dom"/>
</dbReference>
<name>K6H696_9BACT</name>
<accession>K6H696</accession>
<protein>
    <submittedName>
        <fullName evidence="3">Phosphopantetheinyl transferase</fullName>
    </submittedName>
</protein>
<organism evidence="3 4">
    <name type="scientific">Solidesulfovibrio magneticus str. Maddingley MBC34</name>
    <dbReference type="NCBI Taxonomy" id="1206767"/>
    <lineage>
        <taxon>Bacteria</taxon>
        <taxon>Pseudomonadati</taxon>
        <taxon>Thermodesulfobacteriota</taxon>
        <taxon>Desulfovibrionia</taxon>
        <taxon>Desulfovibrionales</taxon>
        <taxon>Desulfovibrionaceae</taxon>
        <taxon>Solidesulfovibrio</taxon>
    </lineage>
</organism>
<dbReference type="Gene3D" id="3.90.470.20">
    <property type="entry name" value="4'-phosphopantetheinyl transferase domain"/>
    <property type="match status" value="2"/>
</dbReference>
<gene>
    <name evidence="3" type="ORF">B193_3312</name>
</gene>
<dbReference type="Pfam" id="PF01648">
    <property type="entry name" value="ACPS"/>
    <property type="match status" value="1"/>
</dbReference>
<dbReference type="EMBL" id="ALAO01000309">
    <property type="protein sequence ID" value="EKO38008.1"/>
    <property type="molecule type" value="Genomic_DNA"/>
</dbReference>
<dbReference type="Proteomes" id="UP000006272">
    <property type="component" value="Unassembled WGS sequence"/>
</dbReference>
<dbReference type="GO" id="GO:0008897">
    <property type="term" value="F:holo-[acyl-carrier-protein] synthase activity"/>
    <property type="evidence" value="ECO:0007669"/>
    <property type="project" value="InterPro"/>
</dbReference>